<sequence>MNRYFDLLMSPQNHSIDASEGYCLTHNGSRAGERYTMRFTKMAMAGFGLVAGAAMAFSGSGEASAATLLPSYFPHTQSLSDGMVTVKVSNGTSKTTKCQLSVHEASKKSQLEARATAVNLLLAAGIESSVLADARQDAAAGALKVVWTNKSISKDGSATATWKSGRTDTSYTIYQECTSPDPLLGLTVNGVAQVYTVTGTGKSPDSPDDSGNGSLGGLFGGLLG</sequence>
<gene>
    <name evidence="2" type="ORF">SAMN04488548_1343251</name>
</gene>
<feature type="region of interest" description="Disordered" evidence="1">
    <location>
        <begin position="199"/>
        <end position="224"/>
    </location>
</feature>
<evidence type="ECO:0000313" key="2">
    <source>
        <dbReference type="EMBL" id="SDU68038.1"/>
    </source>
</evidence>
<organism evidence="2 3">
    <name type="scientific">Gordonia westfalica</name>
    <dbReference type="NCBI Taxonomy" id="158898"/>
    <lineage>
        <taxon>Bacteria</taxon>
        <taxon>Bacillati</taxon>
        <taxon>Actinomycetota</taxon>
        <taxon>Actinomycetes</taxon>
        <taxon>Mycobacteriales</taxon>
        <taxon>Gordoniaceae</taxon>
        <taxon>Gordonia</taxon>
    </lineage>
</organism>
<feature type="compositionally biased region" description="Gly residues" evidence="1">
    <location>
        <begin position="213"/>
        <end position="224"/>
    </location>
</feature>
<dbReference type="EMBL" id="FNLM01000034">
    <property type="protein sequence ID" value="SDU68038.1"/>
    <property type="molecule type" value="Genomic_DNA"/>
</dbReference>
<evidence type="ECO:0000256" key="1">
    <source>
        <dbReference type="SAM" id="MobiDB-lite"/>
    </source>
</evidence>
<evidence type="ECO:0000313" key="3">
    <source>
        <dbReference type="Proteomes" id="UP000183180"/>
    </source>
</evidence>
<feature type="compositionally biased region" description="Low complexity" evidence="1">
    <location>
        <begin position="199"/>
        <end position="212"/>
    </location>
</feature>
<dbReference type="Proteomes" id="UP000183180">
    <property type="component" value="Unassembled WGS sequence"/>
</dbReference>
<dbReference type="STRING" id="158898.SAMN04488548_1343251"/>
<accession>A0A1H2KI29</accession>
<protein>
    <submittedName>
        <fullName evidence="2">Uncharacterized protein</fullName>
    </submittedName>
</protein>
<dbReference type="AlphaFoldDB" id="A0A1H2KI29"/>
<proteinExistence type="predicted"/>
<name>A0A1H2KI29_9ACTN</name>
<reference evidence="2 3" key="1">
    <citation type="submission" date="2016-10" db="EMBL/GenBank/DDBJ databases">
        <authorList>
            <person name="de Groot N.N."/>
        </authorList>
    </citation>
    <scope>NUCLEOTIDE SEQUENCE [LARGE SCALE GENOMIC DNA]</scope>
    <source>
        <strain evidence="2 3">DSM 44215</strain>
    </source>
</reference>